<dbReference type="RefSeq" id="WP_182124580.1">
    <property type="nucleotide sequence ID" value="NZ_JACGLS010000002.1"/>
</dbReference>
<dbReference type="PANTHER" id="PTHR12277">
    <property type="entry name" value="ALPHA/BETA HYDROLASE DOMAIN-CONTAINING PROTEIN"/>
    <property type="match status" value="1"/>
</dbReference>
<sequence>MIKKVLVWIVGVLILSFFAVNMFQEKIIFLSEKLDKDYQFKFEQPFEEINLKTSDNETINGLYFTVNNPKGAILFFHGNKGNLTRWGKIVQCFKQFQYNVFVIDYRGYGKSTGKFNEGKMYEDALLSYDFLKQKFSENQIVVYGRSLGTTFATKVASENNPKQLILESPFYSLPHAVKHQFKFGLNSILRYQFPTFSFIEKVQSPVLIFHGLEDKVTSPNDTRDLLKLINHTKKKSVLIDEGTHHNLRDFERYKTELQLVL</sequence>
<dbReference type="Proteomes" id="UP000563906">
    <property type="component" value="Unassembled WGS sequence"/>
</dbReference>
<keyword evidence="2" id="KW-0378">Hydrolase</keyword>
<accession>A0A839ALU5</accession>
<comment type="caution">
    <text evidence="2">The sequence shown here is derived from an EMBL/GenBank/DDBJ whole genome shotgun (WGS) entry which is preliminary data.</text>
</comment>
<feature type="domain" description="Serine aminopeptidase S33" evidence="1">
    <location>
        <begin position="68"/>
        <end position="196"/>
    </location>
</feature>
<dbReference type="AlphaFoldDB" id="A0A839ALU5"/>
<dbReference type="SUPFAM" id="SSF53474">
    <property type="entry name" value="alpha/beta-Hydrolases"/>
    <property type="match status" value="1"/>
</dbReference>
<dbReference type="PANTHER" id="PTHR12277:SF81">
    <property type="entry name" value="PROTEIN ABHD13"/>
    <property type="match status" value="1"/>
</dbReference>
<reference evidence="2 3" key="1">
    <citation type="submission" date="2020-07" db="EMBL/GenBank/DDBJ databases">
        <title>Bacterium isolated from marine sediment.</title>
        <authorList>
            <person name="Shang D."/>
            <person name="Du Z.-J."/>
        </authorList>
    </citation>
    <scope>NUCLEOTIDE SEQUENCE [LARGE SCALE GENOMIC DNA]</scope>
    <source>
        <strain evidence="2 3">S7007</strain>
    </source>
</reference>
<keyword evidence="3" id="KW-1185">Reference proteome</keyword>
<dbReference type="Pfam" id="PF12146">
    <property type="entry name" value="Hydrolase_4"/>
    <property type="match status" value="1"/>
</dbReference>
<dbReference type="Gene3D" id="3.40.50.1820">
    <property type="entry name" value="alpha/beta hydrolase"/>
    <property type="match status" value="1"/>
</dbReference>
<evidence type="ECO:0000313" key="2">
    <source>
        <dbReference type="EMBL" id="MBA6156073.1"/>
    </source>
</evidence>
<dbReference type="InterPro" id="IPR022742">
    <property type="entry name" value="Hydrolase_4"/>
</dbReference>
<proteinExistence type="predicted"/>
<organism evidence="2 3">
    <name type="scientific">Tenacibaculum pelagium</name>
    <dbReference type="NCBI Taxonomy" id="2759527"/>
    <lineage>
        <taxon>Bacteria</taxon>
        <taxon>Pseudomonadati</taxon>
        <taxon>Bacteroidota</taxon>
        <taxon>Flavobacteriia</taxon>
        <taxon>Flavobacteriales</taxon>
        <taxon>Flavobacteriaceae</taxon>
        <taxon>Tenacibaculum</taxon>
    </lineage>
</organism>
<gene>
    <name evidence="2" type="ORF">H3Z83_06005</name>
</gene>
<dbReference type="GO" id="GO:0016787">
    <property type="term" value="F:hydrolase activity"/>
    <property type="evidence" value="ECO:0007669"/>
    <property type="project" value="UniProtKB-KW"/>
</dbReference>
<name>A0A839ALU5_9FLAO</name>
<dbReference type="InterPro" id="IPR029058">
    <property type="entry name" value="AB_hydrolase_fold"/>
</dbReference>
<dbReference type="EMBL" id="JACGLS010000002">
    <property type="protein sequence ID" value="MBA6156073.1"/>
    <property type="molecule type" value="Genomic_DNA"/>
</dbReference>
<evidence type="ECO:0000313" key="3">
    <source>
        <dbReference type="Proteomes" id="UP000563906"/>
    </source>
</evidence>
<evidence type="ECO:0000259" key="1">
    <source>
        <dbReference type="Pfam" id="PF12146"/>
    </source>
</evidence>
<protein>
    <submittedName>
        <fullName evidence="2">Alpha/beta hydrolase</fullName>
    </submittedName>
</protein>